<dbReference type="GeneID" id="17290535"/>
<dbReference type="HOGENOM" id="CLU_2019622_0_0_1"/>
<reference evidence="4" key="2">
    <citation type="submission" date="2012-11" db="EMBL/GenBank/DDBJ databases">
        <authorList>
            <person name="Kuo A."/>
            <person name="Curtis B.A."/>
            <person name="Tanifuji G."/>
            <person name="Burki F."/>
            <person name="Gruber A."/>
            <person name="Irimia M."/>
            <person name="Maruyama S."/>
            <person name="Arias M.C."/>
            <person name="Ball S.G."/>
            <person name="Gile G.H."/>
            <person name="Hirakawa Y."/>
            <person name="Hopkins J.F."/>
            <person name="Rensing S.A."/>
            <person name="Schmutz J."/>
            <person name="Symeonidi A."/>
            <person name="Elias M."/>
            <person name="Eveleigh R.J."/>
            <person name="Herman E.K."/>
            <person name="Klute M.J."/>
            <person name="Nakayama T."/>
            <person name="Obornik M."/>
            <person name="Reyes-Prieto A."/>
            <person name="Armbrust E.V."/>
            <person name="Aves S.J."/>
            <person name="Beiko R.G."/>
            <person name="Coutinho P."/>
            <person name="Dacks J.B."/>
            <person name="Durnford D.G."/>
            <person name="Fast N.M."/>
            <person name="Green B.R."/>
            <person name="Grisdale C."/>
            <person name="Hempe F."/>
            <person name="Henrissat B."/>
            <person name="Hoppner M.P."/>
            <person name="Ishida K.-I."/>
            <person name="Kim E."/>
            <person name="Koreny L."/>
            <person name="Kroth P.G."/>
            <person name="Liu Y."/>
            <person name="Malik S.-B."/>
            <person name="Maier U.G."/>
            <person name="McRose D."/>
            <person name="Mock T."/>
            <person name="Neilson J.A."/>
            <person name="Onodera N.T."/>
            <person name="Poole A.M."/>
            <person name="Pritham E.J."/>
            <person name="Richards T.A."/>
            <person name="Rocap G."/>
            <person name="Roy S.W."/>
            <person name="Sarai C."/>
            <person name="Schaack S."/>
            <person name="Shirato S."/>
            <person name="Slamovits C.H."/>
            <person name="Spencer D.F."/>
            <person name="Suzuki S."/>
            <person name="Worden A.Z."/>
            <person name="Zauner S."/>
            <person name="Barry K."/>
            <person name="Bell C."/>
            <person name="Bharti A.K."/>
            <person name="Crow J.A."/>
            <person name="Grimwood J."/>
            <person name="Kramer R."/>
            <person name="Lindquist E."/>
            <person name="Lucas S."/>
            <person name="Salamov A."/>
            <person name="McFadden G.I."/>
            <person name="Lane C.E."/>
            <person name="Keeling P.J."/>
            <person name="Gray M.W."/>
            <person name="Grigoriev I.V."/>
            <person name="Archibald J.M."/>
        </authorList>
    </citation>
    <scope>NUCLEOTIDE SEQUENCE</scope>
    <source>
        <strain evidence="4">CCMP2712</strain>
    </source>
</reference>
<evidence type="ECO:0000313" key="3">
    <source>
        <dbReference type="EnsemblProtists" id="EKX33795"/>
    </source>
</evidence>
<feature type="region of interest" description="Disordered" evidence="1">
    <location>
        <begin position="37"/>
        <end position="65"/>
    </location>
</feature>
<reference evidence="2 4" key="1">
    <citation type="journal article" date="2012" name="Nature">
        <title>Algal genomes reveal evolutionary mosaicism and the fate of nucleomorphs.</title>
        <authorList>
            <consortium name="DOE Joint Genome Institute"/>
            <person name="Curtis B.A."/>
            <person name="Tanifuji G."/>
            <person name="Burki F."/>
            <person name="Gruber A."/>
            <person name="Irimia M."/>
            <person name="Maruyama S."/>
            <person name="Arias M.C."/>
            <person name="Ball S.G."/>
            <person name="Gile G.H."/>
            <person name="Hirakawa Y."/>
            <person name="Hopkins J.F."/>
            <person name="Kuo A."/>
            <person name="Rensing S.A."/>
            <person name="Schmutz J."/>
            <person name="Symeonidi A."/>
            <person name="Elias M."/>
            <person name="Eveleigh R.J."/>
            <person name="Herman E.K."/>
            <person name="Klute M.J."/>
            <person name="Nakayama T."/>
            <person name="Obornik M."/>
            <person name="Reyes-Prieto A."/>
            <person name="Armbrust E.V."/>
            <person name="Aves S.J."/>
            <person name="Beiko R.G."/>
            <person name="Coutinho P."/>
            <person name="Dacks J.B."/>
            <person name="Durnford D.G."/>
            <person name="Fast N.M."/>
            <person name="Green B.R."/>
            <person name="Grisdale C.J."/>
            <person name="Hempel F."/>
            <person name="Henrissat B."/>
            <person name="Hoppner M.P."/>
            <person name="Ishida K."/>
            <person name="Kim E."/>
            <person name="Koreny L."/>
            <person name="Kroth P.G."/>
            <person name="Liu Y."/>
            <person name="Malik S.B."/>
            <person name="Maier U.G."/>
            <person name="McRose D."/>
            <person name="Mock T."/>
            <person name="Neilson J.A."/>
            <person name="Onodera N.T."/>
            <person name="Poole A.M."/>
            <person name="Pritham E.J."/>
            <person name="Richards T.A."/>
            <person name="Rocap G."/>
            <person name="Roy S.W."/>
            <person name="Sarai C."/>
            <person name="Schaack S."/>
            <person name="Shirato S."/>
            <person name="Slamovits C.H."/>
            <person name="Spencer D.F."/>
            <person name="Suzuki S."/>
            <person name="Worden A.Z."/>
            <person name="Zauner S."/>
            <person name="Barry K."/>
            <person name="Bell C."/>
            <person name="Bharti A.K."/>
            <person name="Crow J.A."/>
            <person name="Grimwood J."/>
            <person name="Kramer R."/>
            <person name="Lindquist E."/>
            <person name="Lucas S."/>
            <person name="Salamov A."/>
            <person name="McFadden G.I."/>
            <person name="Lane C.E."/>
            <person name="Keeling P.J."/>
            <person name="Gray M.W."/>
            <person name="Grigoriev I.V."/>
            <person name="Archibald J.M."/>
        </authorList>
    </citation>
    <scope>NUCLEOTIDE SEQUENCE</scope>
    <source>
        <strain evidence="2 4">CCMP2712</strain>
    </source>
</reference>
<evidence type="ECO:0000256" key="1">
    <source>
        <dbReference type="SAM" id="MobiDB-lite"/>
    </source>
</evidence>
<feature type="compositionally biased region" description="Gly residues" evidence="1">
    <location>
        <begin position="46"/>
        <end position="65"/>
    </location>
</feature>
<reference evidence="3" key="3">
    <citation type="submission" date="2016-03" db="UniProtKB">
        <authorList>
            <consortium name="EnsemblProtists"/>
        </authorList>
    </citation>
    <scope>IDENTIFICATION</scope>
</reference>
<evidence type="ECO:0000313" key="4">
    <source>
        <dbReference type="Proteomes" id="UP000011087"/>
    </source>
</evidence>
<feature type="region of interest" description="Disordered" evidence="1">
    <location>
        <begin position="81"/>
        <end position="104"/>
    </location>
</feature>
<dbReference type="PaxDb" id="55529-EKX33795"/>
<name>L1IDB2_GUITC</name>
<accession>L1IDB2</accession>
<proteinExistence type="predicted"/>
<dbReference type="KEGG" id="gtt:GUITHDRAFT_155935"/>
<dbReference type="Proteomes" id="UP000011087">
    <property type="component" value="Unassembled WGS sequence"/>
</dbReference>
<organism evidence="2">
    <name type="scientific">Guillardia theta (strain CCMP2712)</name>
    <name type="common">Cryptophyte</name>
    <dbReference type="NCBI Taxonomy" id="905079"/>
    <lineage>
        <taxon>Eukaryota</taxon>
        <taxon>Cryptophyceae</taxon>
        <taxon>Pyrenomonadales</taxon>
        <taxon>Geminigeraceae</taxon>
        <taxon>Guillardia</taxon>
    </lineage>
</organism>
<dbReference type="EMBL" id="JH993129">
    <property type="protein sequence ID" value="EKX33795.1"/>
    <property type="molecule type" value="Genomic_DNA"/>
</dbReference>
<feature type="compositionally biased region" description="Polar residues" evidence="1">
    <location>
        <begin position="81"/>
        <end position="99"/>
    </location>
</feature>
<gene>
    <name evidence="2" type="ORF">GUITHDRAFT_155935</name>
</gene>
<protein>
    <submittedName>
        <fullName evidence="2 3">Uncharacterized protein</fullName>
    </submittedName>
</protein>
<sequence>MVHWRPKSAKVYPIQLDCNILEFSVVKNNKGAHEFSSKVPHPIGLDGEGAGTGIGGTGGVQGGGKAAVPFARSHSCQMPLQSKIKQSEVATTTRPASRQFQHKRGSVRGAVGISVMKQLFFGS</sequence>
<dbReference type="AlphaFoldDB" id="L1IDB2"/>
<dbReference type="EnsemblProtists" id="EKX33795">
    <property type="protein sequence ID" value="EKX33795"/>
    <property type="gene ID" value="GUITHDRAFT_155935"/>
</dbReference>
<dbReference type="RefSeq" id="XP_005820775.1">
    <property type="nucleotide sequence ID" value="XM_005820718.1"/>
</dbReference>
<evidence type="ECO:0000313" key="2">
    <source>
        <dbReference type="EMBL" id="EKX33795.1"/>
    </source>
</evidence>
<keyword evidence="4" id="KW-1185">Reference proteome</keyword>